<evidence type="ECO:0000313" key="2">
    <source>
        <dbReference type="Proteomes" id="UP000009183"/>
    </source>
</evidence>
<organism evidence="1 2">
    <name type="scientific">Vitis vinifera</name>
    <name type="common">Grape</name>
    <dbReference type="NCBI Taxonomy" id="29760"/>
    <lineage>
        <taxon>Eukaryota</taxon>
        <taxon>Viridiplantae</taxon>
        <taxon>Streptophyta</taxon>
        <taxon>Embryophyta</taxon>
        <taxon>Tracheophyta</taxon>
        <taxon>Spermatophyta</taxon>
        <taxon>Magnoliopsida</taxon>
        <taxon>eudicotyledons</taxon>
        <taxon>Gunneridae</taxon>
        <taxon>Pentapetalae</taxon>
        <taxon>rosids</taxon>
        <taxon>Vitales</taxon>
        <taxon>Vitaceae</taxon>
        <taxon>Viteae</taxon>
        <taxon>Vitis</taxon>
    </lineage>
</organism>
<accession>F6HBM4</accession>
<dbReference type="EMBL" id="FN595512">
    <property type="protein sequence ID" value="CCB49647.1"/>
    <property type="molecule type" value="Genomic_DNA"/>
</dbReference>
<protein>
    <submittedName>
        <fullName evidence="1">Uncharacterized protein</fullName>
    </submittedName>
</protein>
<proteinExistence type="predicted"/>
<keyword evidence="2" id="KW-1185">Reference proteome</keyword>
<dbReference type="Proteomes" id="UP000009183">
    <property type="component" value="Chromosome 3"/>
</dbReference>
<sequence length="43" mass="4958">MVKLQGCRVAYGHNKYQMTFAVVKARKTHPRSIFIKGKRCGFT</sequence>
<name>F6HBM4_VITVI</name>
<dbReference type="PaxDb" id="29760-VIT_03s0088g00070.t01"/>
<reference evidence="2" key="1">
    <citation type="journal article" date="2007" name="Nature">
        <title>The grapevine genome sequence suggests ancestral hexaploidization in major angiosperm phyla.</title>
        <authorList>
            <consortium name="The French-Italian Public Consortium for Grapevine Genome Characterization."/>
            <person name="Jaillon O."/>
            <person name="Aury J.-M."/>
            <person name="Noel B."/>
            <person name="Policriti A."/>
            <person name="Clepet C."/>
            <person name="Casagrande A."/>
            <person name="Choisne N."/>
            <person name="Aubourg S."/>
            <person name="Vitulo N."/>
            <person name="Jubin C."/>
            <person name="Vezzi A."/>
            <person name="Legeai F."/>
            <person name="Hugueney P."/>
            <person name="Dasilva C."/>
            <person name="Horner D."/>
            <person name="Mica E."/>
            <person name="Jublot D."/>
            <person name="Poulain J."/>
            <person name="Bruyere C."/>
            <person name="Billault A."/>
            <person name="Segurens B."/>
            <person name="Gouyvenoux M."/>
            <person name="Ugarte E."/>
            <person name="Cattonaro F."/>
            <person name="Anthouard V."/>
            <person name="Vico V."/>
            <person name="Del Fabbro C."/>
            <person name="Alaux M."/>
            <person name="Di Gaspero G."/>
            <person name="Dumas V."/>
            <person name="Felice N."/>
            <person name="Paillard S."/>
            <person name="Juman I."/>
            <person name="Moroldo M."/>
            <person name="Scalabrin S."/>
            <person name="Canaguier A."/>
            <person name="Le Clainche I."/>
            <person name="Malacrida G."/>
            <person name="Durand E."/>
            <person name="Pesole G."/>
            <person name="Laucou V."/>
            <person name="Chatelet P."/>
            <person name="Merdinoglu D."/>
            <person name="Delledonne M."/>
            <person name="Pezzotti M."/>
            <person name="Lecharny A."/>
            <person name="Scarpelli C."/>
            <person name="Artiguenave F."/>
            <person name="Pe M.E."/>
            <person name="Valle G."/>
            <person name="Morgante M."/>
            <person name="Caboche M."/>
            <person name="Adam-Blondon A.-F."/>
            <person name="Weissenbach J."/>
            <person name="Quetier F."/>
            <person name="Wincker P."/>
        </authorList>
    </citation>
    <scope>NUCLEOTIDE SEQUENCE [LARGE SCALE GENOMIC DNA]</scope>
    <source>
        <strain evidence="2">cv. Pinot noir / PN40024</strain>
    </source>
</reference>
<gene>
    <name evidence="1" type="ordered locus">VIT_03s0088g00070</name>
</gene>
<dbReference type="HOGENOM" id="CLU_3243232_0_0_1"/>
<evidence type="ECO:0000313" key="1">
    <source>
        <dbReference type="EMBL" id="CCB49647.1"/>
    </source>
</evidence>
<dbReference type="InParanoid" id="F6HBM4"/>
<dbReference type="AlphaFoldDB" id="F6HBM4"/>